<evidence type="ECO:0000313" key="1">
    <source>
        <dbReference type="EMBL" id="TMS32999.1"/>
    </source>
</evidence>
<dbReference type="AlphaFoldDB" id="A0A4U8UKE9"/>
<dbReference type="EMBL" id="CM016762">
    <property type="protein sequence ID" value="TMS32999.1"/>
    <property type="molecule type" value="Genomic_DNA"/>
</dbReference>
<organism evidence="1 2">
    <name type="scientific">Steinernema carpocapsae</name>
    <name type="common">Entomopathogenic nematode</name>
    <dbReference type="NCBI Taxonomy" id="34508"/>
    <lineage>
        <taxon>Eukaryota</taxon>
        <taxon>Metazoa</taxon>
        <taxon>Ecdysozoa</taxon>
        <taxon>Nematoda</taxon>
        <taxon>Chromadorea</taxon>
        <taxon>Rhabditida</taxon>
        <taxon>Tylenchina</taxon>
        <taxon>Panagrolaimomorpha</taxon>
        <taxon>Strongyloidoidea</taxon>
        <taxon>Steinernematidae</taxon>
        <taxon>Steinernema</taxon>
    </lineage>
</organism>
<sequence>MDGFVFKFSVSTPYYALHYLRVFYANRLLCSAFFHVSEPVPYPDCPCPHRSSGGDRTLPANHVHPRALFCTEHQSPLGRRSTAQAAMFYTAEW</sequence>
<evidence type="ECO:0000313" key="2">
    <source>
        <dbReference type="Proteomes" id="UP000298663"/>
    </source>
</evidence>
<comment type="caution">
    <text evidence="1">The sequence shown here is derived from an EMBL/GenBank/DDBJ whole genome shotgun (WGS) entry which is preliminary data.</text>
</comment>
<name>A0A4U8UKE9_STECR</name>
<gene>
    <name evidence="1" type="ORF">L596_000783</name>
</gene>
<reference evidence="1 2" key="1">
    <citation type="journal article" date="2015" name="Genome Biol.">
        <title>Comparative genomics of Steinernema reveals deeply conserved gene regulatory networks.</title>
        <authorList>
            <person name="Dillman A.R."/>
            <person name="Macchietto M."/>
            <person name="Porter C.F."/>
            <person name="Rogers A."/>
            <person name="Williams B."/>
            <person name="Antoshechkin I."/>
            <person name="Lee M.M."/>
            <person name="Goodwin Z."/>
            <person name="Lu X."/>
            <person name="Lewis E.E."/>
            <person name="Goodrich-Blair H."/>
            <person name="Stock S.P."/>
            <person name="Adams B.J."/>
            <person name="Sternberg P.W."/>
            <person name="Mortazavi A."/>
        </authorList>
    </citation>
    <scope>NUCLEOTIDE SEQUENCE [LARGE SCALE GENOMIC DNA]</scope>
    <source>
        <strain evidence="1 2">ALL</strain>
    </source>
</reference>
<keyword evidence="2" id="KW-1185">Reference proteome</keyword>
<accession>A0A4U8UKE9</accession>
<proteinExistence type="predicted"/>
<protein>
    <submittedName>
        <fullName evidence="1">Uncharacterized protein</fullName>
    </submittedName>
</protein>
<dbReference type="EMBL" id="AZBU02000001">
    <property type="protein sequence ID" value="TMS32999.1"/>
    <property type="molecule type" value="Genomic_DNA"/>
</dbReference>
<reference evidence="1 2" key="2">
    <citation type="journal article" date="2019" name="G3 (Bethesda)">
        <title>Hybrid Assembly of the Genome of the Entomopathogenic Nematode Steinernema carpocapsae Identifies the X-Chromosome.</title>
        <authorList>
            <person name="Serra L."/>
            <person name="Macchietto M."/>
            <person name="Macias-Munoz A."/>
            <person name="McGill C.J."/>
            <person name="Rodriguez I.M."/>
            <person name="Rodriguez B."/>
            <person name="Murad R."/>
            <person name="Mortazavi A."/>
        </authorList>
    </citation>
    <scope>NUCLEOTIDE SEQUENCE [LARGE SCALE GENOMIC DNA]</scope>
    <source>
        <strain evidence="1 2">ALL</strain>
    </source>
</reference>
<dbReference type="Proteomes" id="UP000298663">
    <property type="component" value="Chromosome X"/>
</dbReference>